<reference evidence="2 3" key="1">
    <citation type="journal article" date="2011" name="J. Bacteriol.">
        <title>Genome sequence of 'Pedosphaera parvula' Ellin514, an aerobic Verrucomicrobial isolate from pasture soil.</title>
        <authorList>
            <person name="Kant R."/>
            <person name="van Passel M.W."/>
            <person name="Sangwan P."/>
            <person name="Palva A."/>
            <person name="Lucas S."/>
            <person name="Copeland A."/>
            <person name="Lapidus A."/>
            <person name="Glavina Del Rio T."/>
            <person name="Dalin E."/>
            <person name="Tice H."/>
            <person name="Bruce D."/>
            <person name="Goodwin L."/>
            <person name="Pitluck S."/>
            <person name="Chertkov O."/>
            <person name="Larimer F.W."/>
            <person name="Land M.L."/>
            <person name="Hauser L."/>
            <person name="Brettin T.S."/>
            <person name="Detter J.C."/>
            <person name="Han S."/>
            <person name="de Vos W.M."/>
            <person name="Janssen P.H."/>
            <person name="Smidt H."/>
        </authorList>
    </citation>
    <scope>NUCLEOTIDE SEQUENCE [LARGE SCALE GENOMIC DNA]</scope>
    <source>
        <strain evidence="2 3">Ellin514</strain>
    </source>
</reference>
<dbReference type="EMBL" id="ABOX02000001">
    <property type="protein sequence ID" value="EEF63407.1"/>
    <property type="molecule type" value="Genomic_DNA"/>
</dbReference>
<dbReference type="InterPro" id="IPR036237">
    <property type="entry name" value="Xyl_isomerase-like_sf"/>
</dbReference>
<dbReference type="Gene3D" id="3.20.20.150">
    <property type="entry name" value="Divalent-metal-dependent TIM barrel enzymes"/>
    <property type="match status" value="1"/>
</dbReference>
<dbReference type="Pfam" id="PF01261">
    <property type="entry name" value="AP_endonuc_2"/>
    <property type="match status" value="1"/>
</dbReference>
<dbReference type="RefSeq" id="WP_007412714.1">
    <property type="nucleotide sequence ID" value="NZ_ABOX02000001.1"/>
</dbReference>
<protein>
    <submittedName>
        <fullName evidence="2">Xylose isomerase domain protein TIM barrel</fullName>
    </submittedName>
</protein>
<name>B9XA66_PEDPL</name>
<dbReference type="OrthoDB" id="2555274at2"/>
<gene>
    <name evidence="2" type="ORF">Cflav_PD6042</name>
</gene>
<evidence type="ECO:0000313" key="3">
    <source>
        <dbReference type="Proteomes" id="UP000003688"/>
    </source>
</evidence>
<dbReference type="AlphaFoldDB" id="B9XA66"/>
<dbReference type="STRING" id="320771.Cflav_PD6042"/>
<evidence type="ECO:0000313" key="2">
    <source>
        <dbReference type="EMBL" id="EEF63407.1"/>
    </source>
</evidence>
<evidence type="ECO:0000259" key="1">
    <source>
        <dbReference type="Pfam" id="PF01261"/>
    </source>
</evidence>
<comment type="caution">
    <text evidence="2">The sequence shown here is derived from an EMBL/GenBank/DDBJ whole genome shotgun (WGS) entry which is preliminary data.</text>
</comment>
<dbReference type="SUPFAM" id="SSF51658">
    <property type="entry name" value="Xylose isomerase-like"/>
    <property type="match status" value="1"/>
</dbReference>
<proteinExistence type="predicted"/>
<sequence precursor="true">MEIRLFKTLWGHKGGLEEAIAECDSGGFDGIEGQAPAKANERRDLKARLDDAALDYIAEICTCGSYVPDRQATVEEHLKSLMEQAAAALECEPLFVTVIAGCDAWGVIKSVEFFGEAMEIGKKLGVQLSFETHRSRSLFNPWTAREILLQLPEMKLTCDFSHWCVVCERLIDTEPEIISLCAEHARHIHARVGYDQGPQVPHPTAPEYAGALTAHEKWWREIWGSQFRRGMGISTMTPEFGPDGYLHCLPFTSAPVADLRQINEWMAERQRGCFAEFSAAELKGAEAGKAGV</sequence>
<keyword evidence="2" id="KW-0413">Isomerase</keyword>
<dbReference type="GO" id="GO:0016853">
    <property type="term" value="F:isomerase activity"/>
    <property type="evidence" value="ECO:0007669"/>
    <property type="project" value="UniProtKB-KW"/>
</dbReference>
<keyword evidence="3" id="KW-1185">Reference proteome</keyword>
<accession>B9XA66</accession>
<organism evidence="2 3">
    <name type="scientific">Pedosphaera parvula (strain Ellin514)</name>
    <dbReference type="NCBI Taxonomy" id="320771"/>
    <lineage>
        <taxon>Bacteria</taxon>
        <taxon>Pseudomonadati</taxon>
        <taxon>Verrucomicrobiota</taxon>
        <taxon>Pedosphaerae</taxon>
        <taxon>Pedosphaerales</taxon>
        <taxon>Pedosphaeraceae</taxon>
        <taxon>Pedosphaera</taxon>
    </lineage>
</organism>
<feature type="domain" description="Xylose isomerase-like TIM barrel" evidence="1">
    <location>
        <begin position="23"/>
        <end position="190"/>
    </location>
</feature>
<dbReference type="InterPro" id="IPR013022">
    <property type="entry name" value="Xyl_isomerase-like_TIM-brl"/>
</dbReference>
<dbReference type="Proteomes" id="UP000003688">
    <property type="component" value="Unassembled WGS sequence"/>
</dbReference>